<evidence type="ECO:0000256" key="8">
    <source>
        <dbReference type="SAM" id="Phobius"/>
    </source>
</evidence>
<feature type="transmembrane region" description="Helical" evidence="8">
    <location>
        <begin position="26"/>
        <end position="48"/>
    </location>
</feature>
<feature type="domain" description="Major facilitator superfamily (MFS) profile" evidence="9">
    <location>
        <begin position="22"/>
        <end position="405"/>
    </location>
</feature>
<feature type="transmembrane region" description="Helical" evidence="8">
    <location>
        <begin position="228"/>
        <end position="246"/>
    </location>
</feature>
<feature type="transmembrane region" description="Helical" evidence="8">
    <location>
        <begin position="375"/>
        <end position="396"/>
    </location>
</feature>
<evidence type="ECO:0000256" key="2">
    <source>
        <dbReference type="ARBA" id="ARBA00008335"/>
    </source>
</evidence>
<dbReference type="PANTHER" id="PTHR43271:SF1">
    <property type="entry name" value="INNER MEMBRANE TRANSPORT PROTEIN YNFM"/>
    <property type="match status" value="1"/>
</dbReference>
<feature type="transmembrane region" description="Helical" evidence="8">
    <location>
        <begin position="180"/>
        <end position="200"/>
    </location>
</feature>
<keyword evidence="7 8" id="KW-0472">Membrane</keyword>
<evidence type="ECO:0000256" key="3">
    <source>
        <dbReference type="ARBA" id="ARBA00022448"/>
    </source>
</evidence>
<dbReference type="InterPro" id="IPR020846">
    <property type="entry name" value="MFS_dom"/>
</dbReference>
<evidence type="ECO:0000313" key="10">
    <source>
        <dbReference type="EMBL" id="TQL98539.1"/>
    </source>
</evidence>
<dbReference type="InterPro" id="IPR036259">
    <property type="entry name" value="MFS_trans_sf"/>
</dbReference>
<keyword evidence="3" id="KW-0813">Transport</keyword>
<reference evidence="10 11" key="1">
    <citation type="submission" date="2019-06" db="EMBL/GenBank/DDBJ databases">
        <title>Sequencing the genomes of 1000 actinobacteria strains.</title>
        <authorList>
            <person name="Klenk H.-P."/>
        </authorList>
    </citation>
    <scope>NUCLEOTIDE SEQUENCE [LARGE SCALE GENOMIC DNA]</scope>
    <source>
        <strain evidence="10 11">DSM 102200</strain>
    </source>
</reference>
<feature type="transmembrane region" description="Helical" evidence="8">
    <location>
        <begin position="291"/>
        <end position="312"/>
    </location>
</feature>
<dbReference type="RefSeq" id="WP_141957125.1">
    <property type="nucleotide sequence ID" value="NZ_VFOZ01000001.1"/>
</dbReference>
<keyword evidence="6 8" id="KW-1133">Transmembrane helix</keyword>
<evidence type="ECO:0000256" key="1">
    <source>
        <dbReference type="ARBA" id="ARBA00004651"/>
    </source>
</evidence>
<feature type="transmembrane region" description="Helical" evidence="8">
    <location>
        <begin position="92"/>
        <end position="109"/>
    </location>
</feature>
<keyword evidence="11" id="KW-1185">Reference proteome</keyword>
<dbReference type="GO" id="GO:0005886">
    <property type="term" value="C:plasma membrane"/>
    <property type="evidence" value="ECO:0007669"/>
    <property type="project" value="UniProtKB-SubCell"/>
</dbReference>
<dbReference type="PROSITE" id="PS50850">
    <property type="entry name" value="MFS"/>
    <property type="match status" value="1"/>
</dbReference>
<evidence type="ECO:0000259" key="9">
    <source>
        <dbReference type="PROSITE" id="PS50850"/>
    </source>
</evidence>
<comment type="similarity">
    <text evidence="2">Belongs to the major facilitator superfamily.</text>
</comment>
<dbReference type="SUPFAM" id="SSF103473">
    <property type="entry name" value="MFS general substrate transporter"/>
    <property type="match status" value="1"/>
</dbReference>
<evidence type="ECO:0000256" key="4">
    <source>
        <dbReference type="ARBA" id="ARBA00022475"/>
    </source>
</evidence>
<evidence type="ECO:0000256" key="6">
    <source>
        <dbReference type="ARBA" id="ARBA00022989"/>
    </source>
</evidence>
<proteinExistence type="inferred from homology"/>
<feature type="transmembrane region" description="Helical" evidence="8">
    <location>
        <begin position="60"/>
        <end position="80"/>
    </location>
</feature>
<comment type="caution">
    <text evidence="10">The sequence shown here is derived from an EMBL/GenBank/DDBJ whole genome shotgun (WGS) entry which is preliminary data.</text>
</comment>
<organism evidence="10 11">
    <name type="scientific">Actinoallomurus bryophytorum</name>
    <dbReference type="NCBI Taxonomy" id="1490222"/>
    <lineage>
        <taxon>Bacteria</taxon>
        <taxon>Bacillati</taxon>
        <taxon>Actinomycetota</taxon>
        <taxon>Actinomycetes</taxon>
        <taxon>Streptosporangiales</taxon>
        <taxon>Thermomonosporaceae</taxon>
        <taxon>Actinoallomurus</taxon>
    </lineage>
</organism>
<dbReference type="GO" id="GO:0022857">
    <property type="term" value="F:transmembrane transporter activity"/>
    <property type="evidence" value="ECO:0007669"/>
    <property type="project" value="InterPro"/>
</dbReference>
<sequence>MLRSLAPAPLPPAERYRRGSRELRRVNLALFVAGLTTFMSLYCTQALLPVLSHAFGVSPTASSLLVSAATGTLALAVIPVSSLSERFGRTRVMLVSSAVAAPLGLLLPLCPSFPALVAVRTLQGIALAGVPAVAMAYLADEVHPEALGGAMGRYIAGNTVGGLAGRLLPGFVTDLAGWRWALGVTALVTMLLSLAFWALLPRSRFFTPSRAHGGSLLRHLADPGMRRLYLVAIALMSMFVTVYNYLGYRLIAAPFGVPQSVATLVFVMYLAGTFSSPAAGSLADRVGRRPVLLGACAVAAAGLLLTLAGSLVAVAAGLMVMTTGFFAAHTVASGWVGRRAATGRAQASGLYLFSYYLGSSVGGSAGGLAYQHGHWPATVAYGLILISVALLAAAGIRSVVASRVREA</sequence>
<dbReference type="AlphaFoldDB" id="A0A543CN66"/>
<gene>
    <name evidence="10" type="ORF">FB559_4165</name>
</gene>
<dbReference type="Pfam" id="PF07690">
    <property type="entry name" value="MFS_1"/>
    <property type="match status" value="1"/>
</dbReference>
<evidence type="ECO:0000313" key="11">
    <source>
        <dbReference type="Proteomes" id="UP000316096"/>
    </source>
</evidence>
<comment type="subcellular location">
    <subcellularLocation>
        <location evidence="1">Cell membrane</location>
        <topology evidence="1">Multi-pass membrane protein</topology>
    </subcellularLocation>
</comment>
<feature type="transmembrane region" description="Helical" evidence="8">
    <location>
        <begin position="349"/>
        <end position="369"/>
    </location>
</feature>
<evidence type="ECO:0000256" key="7">
    <source>
        <dbReference type="ARBA" id="ARBA00023136"/>
    </source>
</evidence>
<dbReference type="Gene3D" id="1.20.1250.20">
    <property type="entry name" value="MFS general substrate transporter like domains"/>
    <property type="match status" value="1"/>
</dbReference>
<name>A0A543CN66_9ACTN</name>
<evidence type="ECO:0000256" key="5">
    <source>
        <dbReference type="ARBA" id="ARBA00022692"/>
    </source>
</evidence>
<keyword evidence="5 8" id="KW-0812">Transmembrane</keyword>
<feature type="transmembrane region" description="Helical" evidence="8">
    <location>
        <begin position="318"/>
        <end position="337"/>
    </location>
</feature>
<dbReference type="EMBL" id="VFOZ01000001">
    <property type="protein sequence ID" value="TQL98539.1"/>
    <property type="molecule type" value="Genomic_DNA"/>
</dbReference>
<dbReference type="InterPro" id="IPR011701">
    <property type="entry name" value="MFS"/>
</dbReference>
<dbReference type="PANTHER" id="PTHR43271">
    <property type="entry name" value="BLL2771 PROTEIN"/>
    <property type="match status" value="1"/>
</dbReference>
<dbReference type="OrthoDB" id="63984at2"/>
<protein>
    <submittedName>
        <fullName evidence="10">Putative MFS family arabinose efflux permease</fullName>
    </submittedName>
</protein>
<dbReference type="Proteomes" id="UP000316096">
    <property type="component" value="Unassembled WGS sequence"/>
</dbReference>
<accession>A0A543CN66</accession>
<dbReference type="CDD" id="cd17324">
    <property type="entry name" value="MFS_NepI_like"/>
    <property type="match status" value="1"/>
</dbReference>
<keyword evidence="4" id="KW-1003">Cell membrane</keyword>